<protein>
    <recommendedName>
        <fullName evidence="3">STAS/SEC14 domain-containing protein</fullName>
    </recommendedName>
</protein>
<comment type="caution">
    <text evidence="1">The sequence shown here is derived from an EMBL/GenBank/DDBJ whole genome shotgun (WGS) entry which is preliminary data.</text>
</comment>
<name>A0ABP9DAB7_9BACT</name>
<dbReference type="RefSeq" id="WP_345371933.1">
    <property type="nucleotide sequence ID" value="NZ_BAABJX010000033.1"/>
</dbReference>
<reference evidence="2" key="1">
    <citation type="journal article" date="2019" name="Int. J. Syst. Evol. Microbiol.">
        <title>The Global Catalogue of Microorganisms (GCM) 10K type strain sequencing project: providing services to taxonomists for standard genome sequencing and annotation.</title>
        <authorList>
            <consortium name="The Broad Institute Genomics Platform"/>
            <consortium name="The Broad Institute Genome Sequencing Center for Infectious Disease"/>
            <person name="Wu L."/>
            <person name="Ma J."/>
        </authorList>
    </citation>
    <scope>NUCLEOTIDE SEQUENCE [LARGE SCALE GENOMIC DNA]</scope>
    <source>
        <strain evidence="2">JCM 18326</strain>
    </source>
</reference>
<dbReference type="Proteomes" id="UP001500298">
    <property type="component" value="Unassembled WGS sequence"/>
</dbReference>
<accession>A0ABP9DAB7</accession>
<sequence>MSSTLFYDTEVAKITYIKPLNTILLTWKGFVTTEQYIAIGTKAYEAVKHFQATNWISDQQNAKAVSKEASDWGKNKLVPMVIGAGIKNAAFILSKDIFNQMYSKGLESSAKSKGVGIHYCTSMQDAKQWIQQQRTVGV</sequence>
<evidence type="ECO:0000313" key="1">
    <source>
        <dbReference type="EMBL" id="GAA4837177.1"/>
    </source>
</evidence>
<dbReference type="EMBL" id="BAABJX010000033">
    <property type="protein sequence ID" value="GAA4837177.1"/>
    <property type="molecule type" value="Genomic_DNA"/>
</dbReference>
<evidence type="ECO:0000313" key="2">
    <source>
        <dbReference type="Proteomes" id="UP001500298"/>
    </source>
</evidence>
<keyword evidence="2" id="KW-1185">Reference proteome</keyword>
<organism evidence="1 2">
    <name type="scientific">Algivirga pacifica</name>
    <dbReference type="NCBI Taxonomy" id="1162670"/>
    <lineage>
        <taxon>Bacteria</taxon>
        <taxon>Pseudomonadati</taxon>
        <taxon>Bacteroidota</taxon>
        <taxon>Cytophagia</taxon>
        <taxon>Cytophagales</taxon>
        <taxon>Flammeovirgaceae</taxon>
        <taxon>Algivirga</taxon>
    </lineage>
</organism>
<proteinExistence type="predicted"/>
<evidence type="ECO:0008006" key="3">
    <source>
        <dbReference type="Google" id="ProtNLM"/>
    </source>
</evidence>
<gene>
    <name evidence="1" type="ORF">GCM10023331_23030</name>
</gene>